<accession>A0ACC1JGC7</accession>
<name>A0ACC1JGC7_9FUNG</name>
<comment type="caution">
    <text evidence="1">The sequence shown here is derived from an EMBL/GenBank/DDBJ whole genome shotgun (WGS) entry which is preliminary data.</text>
</comment>
<protein>
    <submittedName>
        <fullName evidence="1">Uncharacterized protein</fullName>
    </submittedName>
</protein>
<evidence type="ECO:0000313" key="2">
    <source>
        <dbReference type="Proteomes" id="UP001150603"/>
    </source>
</evidence>
<evidence type="ECO:0000313" key="1">
    <source>
        <dbReference type="EMBL" id="KAJ1950570.1"/>
    </source>
</evidence>
<dbReference type="Proteomes" id="UP001150603">
    <property type="component" value="Unassembled WGS sequence"/>
</dbReference>
<proteinExistence type="predicted"/>
<organism evidence="1 2">
    <name type="scientific">Linderina macrospora</name>
    <dbReference type="NCBI Taxonomy" id="4868"/>
    <lineage>
        <taxon>Eukaryota</taxon>
        <taxon>Fungi</taxon>
        <taxon>Fungi incertae sedis</taxon>
        <taxon>Zoopagomycota</taxon>
        <taxon>Kickxellomycotina</taxon>
        <taxon>Kickxellomycetes</taxon>
        <taxon>Kickxellales</taxon>
        <taxon>Kickxellaceae</taxon>
        <taxon>Linderina</taxon>
    </lineage>
</organism>
<sequence>MSGTAPLFRIALARPHPDSDDLHVPGYGVAPIVRTASSISVPSICSGMSGSESSLHNESTSFDELLYDDSFLCNEKHRLAIEVATNWTVSERFTRNGLSPWSDTGSYVVSQTELQFDPAMGFERPVTVDRVFGYNSDFFGLMDNGKQLARKHAEQHARETRRIGMEHGAMPDCVYVMHDKQKAAFRVISNNYPAHLTPPCRSFYYGAVPMRDSHLVFNSKQDAYSD</sequence>
<gene>
    <name evidence="1" type="ORF">FBU59_000613</name>
</gene>
<keyword evidence="2" id="KW-1185">Reference proteome</keyword>
<dbReference type="EMBL" id="JANBPW010000176">
    <property type="protein sequence ID" value="KAJ1950570.1"/>
    <property type="molecule type" value="Genomic_DNA"/>
</dbReference>
<reference evidence="1" key="1">
    <citation type="submission" date="2022-07" db="EMBL/GenBank/DDBJ databases">
        <title>Phylogenomic reconstructions and comparative analyses of Kickxellomycotina fungi.</title>
        <authorList>
            <person name="Reynolds N.K."/>
            <person name="Stajich J.E."/>
            <person name="Barry K."/>
            <person name="Grigoriev I.V."/>
            <person name="Crous P."/>
            <person name="Smith M.E."/>
        </authorList>
    </citation>
    <scope>NUCLEOTIDE SEQUENCE</scope>
    <source>
        <strain evidence="1">NRRL 5244</strain>
    </source>
</reference>